<evidence type="ECO:0000256" key="4">
    <source>
        <dbReference type="ARBA" id="ARBA00022491"/>
    </source>
</evidence>
<dbReference type="PANTHER" id="PTHR13831">
    <property type="entry name" value="MEMBER OF THE HIR1 FAMILY OF WD-REPEAT PROTEINS"/>
    <property type="match status" value="1"/>
</dbReference>
<dbReference type="GO" id="GO:0006351">
    <property type="term" value="P:DNA-templated transcription"/>
    <property type="evidence" value="ECO:0007669"/>
    <property type="project" value="InterPro"/>
</dbReference>
<dbReference type="InterPro" id="IPR055410">
    <property type="entry name" value="Beta-prop_CAF1B_HIR1"/>
</dbReference>
<keyword evidence="6 12" id="KW-0677">Repeat</keyword>
<evidence type="ECO:0000313" key="17">
    <source>
        <dbReference type="Proteomes" id="UP000572817"/>
    </source>
</evidence>
<keyword evidence="4 12" id="KW-0678">Repressor</keyword>
<dbReference type="InterPro" id="IPR031120">
    <property type="entry name" value="HIR1-like"/>
</dbReference>
<evidence type="ECO:0000256" key="9">
    <source>
        <dbReference type="ARBA" id="ARBA00023163"/>
    </source>
</evidence>
<evidence type="ECO:0000313" key="16">
    <source>
        <dbReference type="EMBL" id="KAF4308892.1"/>
    </source>
</evidence>
<dbReference type="InterPro" id="IPR019015">
    <property type="entry name" value="HIRA_B_motif"/>
</dbReference>
<dbReference type="OrthoDB" id="1741719at2759"/>
<organism evidence="16 17">
    <name type="scientific">Botryosphaeria dothidea</name>
    <dbReference type="NCBI Taxonomy" id="55169"/>
    <lineage>
        <taxon>Eukaryota</taxon>
        <taxon>Fungi</taxon>
        <taxon>Dikarya</taxon>
        <taxon>Ascomycota</taxon>
        <taxon>Pezizomycotina</taxon>
        <taxon>Dothideomycetes</taxon>
        <taxon>Dothideomycetes incertae sedis</taxon>
        <taxon>Botryosphaeriales</taxon>
        <taxon>Botryosphaeriaceae</taxon>
        <taxon>Botryosphaeria</taxon>
    </lineage>
</organism>
<name>A0A8H4NB28_9PEZI</name>
<dbReference type="GO" id="GO:0006355">
    <property type="term" value="P:regulation of DNA-templated transcription"/>
    <property type="evidence" value="ECO:0007669"/>
    <property type="project" value="InterPro"/>
</dbReference>
<keyword evidence="8 12" id="KW-0805">Transcription regulation</keyword>
<feature type="repeat" description="WD" evidence="11">
    <location>
        <begin position="66"/>
        <end position="97"/>
    </location>
</feature>
<dbReference type="SMART" id="SM00320">
    <property type="entry name" value="WD40"/>
    <property type="match status" value="6"/>
</dbReference>
<evidence type="ECO:0000256" key="11">
    <source>
        <dbReference type="PROSITE-ProRule" id="PRU00221"/>
    </source>
</evidence>
<dbReference type="GO" id="GO:0005634">
    <property type="term" value="C:nucleus"/>
    <property type="evidence" value="ECO:0007669"/>
    <property type="project" value="UniProtKB-SubCell"/>
</dbReference>
<dbReference type="GO" id="GO:0000417">
    <property type="term" value="C:HIR complex"/>
    <property type="evidence" value="ECO:0007669"/>
    <property type="project" value="TreeGrafter"/>
</dbReference>
<gene>
    <name evidence="16" type="ORF">GTA08_BOTSDO03232</name>
</gene>
<evidence type="ECO:0000256" key="3">
    <source>
        <dbReference type="ARBA" id="ARBA00007306"/>
    </source>
</evidence>
<comment type="subcellular location">
    <subcellularLocation>
        <location evidence="2 12">Nucleus</location>
    </subcellularLocation>
</comment>
<accession>A0A8H4NB28</accession>
<dbReference type="Pfam" id="PF24105">
    <property type="entry name" value="Beta-prop_CAF1B_HIR1"/>
    <property type="match status" value="1"/>
</dbReference>
<keyword evidence="7 12" id="KW-0156">Chromatin regulator</keyword>
<protein>
    <recommendedName>
        <fullName evidence="12">Protein HIR</fullName>
    </recommendedName>
</protein>
<dbReference type="PANTHER" id="PTHR13831:SF0">
    <property type="entry name" value="PROTEIN HIRA"/>
    <property type="match status" value="1"/>
</dbReference>
<reference evidence="16" key="1">
    <citation type="submission" date="2020-04" db="EMBL/GenBank/DDBJ databases">
        <title>Genome Assembly and Annotation of Botryosphaeria dothidea sdau 11-99, a Latent Pathogen of Apple Fruit Ring Rot in China.</title>
        <authorList>
            <person name="Yu C."/>
            <person name="Diao Y."/>
            <person name="Lu Q."/>
            <person name="Zhao J."/>
            <person name="Cui S."/>
            <person name="Peng C."/>
            <person name="He B."/>
            <person name="Liu H."/>
        </authorList>
    </citation>
    <scope>NUCLEOTIDE SEQUENCE [LARGE SCALE GENOMIC DNA]</scope>
    <source>
        <strain evidence="16">Sdau11-99</strain>
    </source>
</reference>
<dbReference type="Pfam" id="PF07569">
    <property type="entry name" value="Hira"/>
    <property type="match status" value="1"/>
</dbReference>
<feature type="repeat" description="WD" evidence="11">
    <location>
        <begin position="168"/>
        <end position="199"/>
    </location>
</feature>
<feature type="repeat" description="WD" evidence="11">
    <location>
        <begin position="126"/>
        <end position="167"/>
    </location>
</feature>
<evidence type="ECO:0000259" key="15">
    <source>
        <dbReference type="Pfam" id="PF24105"/>
    </source>
</evidence>
<dbReference type="Gene3D" id="2.130.10.10">
    <property type="entry name" value="YVTN repeat-like/Quinoprotein amine dehydrogenase"/>
    <property type="match status" value="2"/>
</dbReference>
<evidence type="ECO:0000256" key="12">
    <source>
        <dbReference type="RuleBase" id="RU364014"/>
    </source>
</evidence>
<dbReference type="GO" id="GO:0031491">
    <property type="term" value="F:nucleosome binding"/>
    <property type="evidence" value="ECO:0007669"/>
    <property type="project" value="TreeGrafter"/>
</dbReference>
<feature type="compositionally biased region" description="Polar residues" evidence="13">
    <location>
        <begin position="450"/>
        <end position="481"/>
    </location>
</feature>
<comment type="function">
    <text evidence="1 12">Required for replication-independent chromatin assembly and for the periodic repression of histone gene transcription during the cell cycle.</text>
</comment>
<dbReference type="FunFam" id="2.130.10.10:FF:000290">
    <property type="entry name" value="Protein HIR"/>
    <property type="match status" value="1"/>
</dbReference>
<dbReference type="GO" id="GO:0006338">
    <property type="term" value="P:chromatin remodeling"/>
    <property type="evidence" value="ECO:0007669"/>
    <property type="project" value="InterPro"/>
</dbReference>
<feature type="domain" description="Protein HIRA-like C-terminal" evidence="14">
    <location>
        <begin position="736"/>
        <end position="979"/>
    </location>
</feature>
<dbReference type="GO" id="GO:0000785">
    <property type="term" value="C:chromatin"/>
    <property type="evidence" value="ECO:0007669"/>
    <property type="project" value="TreeGrafter"/>
</dbReference>
<dbReference type="AlphaFoldDB" id="A0A8H4NB28"/>
<feature type="compositionally biased region" description="Polar residues" evidence="13">
    <location>
        <begin position="512"/>
        <end position="530"/>
    </location>
</feature>
<evidence type="ECO:0000256" key="10">
    <source>
        <dbReference type="ARBA" id="ARBA00023242"/>
    </source>
</evidence>
<dbReference type="InterPro" id="IPR036322">
    <property type="entry name" value="WD40_repeat_dom_sf"/>
</dbReference>
<keyword evidence="5 11" id="KW-0853">WD repeat</keyword>
<dbReference type="SUPFAM" id="SSF50978">
    <property type="entry name" value="WD40 repeat-like"/>
    <property type="match status" value="1"/>
</dbReference>
<dbReference type="InterPro" id="IPR011494">
    <property type="entry name" value="HIRA-like_C"/>
</dbReference>
<dbReference type="PROSITE" id="PS50082">
    <property type="entry name" value="WD_REPEATS_2"/>
    <property type="match status" value="4"/>
</dbReference>
<evidence type="ECO:0000256" key="2">
    <source>
        <dbReference type="ARBA" id="ARBA00004123"/>
    </source>
</evidence>
<dbReference type="InterPro" id="IPR001680">
    <property type="entry name" value="WD40_rpt"/>
</dbReference>
<feature type="repeat" description="WD" evidence="11">
    <location>
        <begin position="20"/>
        <end position="47"/>
    </location>
</feature>
<evidence type="ECO:0000256" key="13">
    <source>
        <dbReference type="SAM" id="MobiDB-lite"/>
    </source>
</evidence>
<dbReference type="InterPro" id="IPR015943">
    <property type="entry name" value="WD40/YVTN_repeat-like_dom_sf"/>
</dbReference>
<dbReference type="Pfam" id="PF09453">
    <property type="entry name" value="HIRA_B"/>
    <property type="match status" value="1"/>
</dbReference>
<keyword evidence="9 12" id="KW-0804">Transcription</keyword>
<evidence type="ECO:0000256" key="6">
    <source>
        <dbReference type="ARBA" id="ARBA00022737"/>
    </source>
</evidence>
<evidence type="ECO:0000256" key="5">
    <source>
        <dbReference type="ARBA" id="ARBA00022574"/>
    </source>
</evidence>
<evidence type="ECO:0000259" key="14">
    <source>
        <dbReference type="Pfam" id="PF07569"/>
    </source>
</evidence>
<dbReference type="PROSITE" id="PS50294">
    <property type="entry name" value="WD_REPEATS_REGION"/>
    <property type="match status" value="3"/>
</dbReference>
<evidence type="ECO:0000256" key="7">
    <source>
        <dbReference type="ARBA" id="ARBA00022853"/>
    </source>
</evidence>
<feature type="region of interest" description="Disordered" evidence="13">
    <location>
        <begin position="512"/>
        <end position="541"/>
    </location>
</feature>
<evidence type="ECO:0000256" key="1">
    <source>
        <dbReference type="ARBA" id="ARBA00002677"/>
    </source>
</evidence>
<sequence length="1072" mass="115817">MHIVKPVWLTHPGELKDFEVYSCHVSPDGNRLATAAGDGHVRIWSTEAVMNSANPDYNKPRQLAAVSNHSGTIHTVRFSSNGKYLASGADDRVVCVYVLDPNPVSHSTFGSNEEPPVENWRVLRRLIGHDNDVQDLGWSYDSSILVSVGLDSKVVVWSGHTFEKLKTINSHQSHVKGITFDPANKYFATASDDRTIKLFRFTPPAPNATAQDSVNNFTLETTIIAPFVTSPLTTYFRRCSWSPDGNHIAAANATNGPVSSVAIINRGSWESDINLIGHEGPVEVCAFSPRMFYREPLTDAHKDANGNSNLPSVTVIACAGQDKTLSIWNTSFARPFVITQELSSKSISDLAWSPDGEKLFLTSLDGSIMTAVFEPGELGYVAPLSESDKALQKFGAGRRLGMVEGTDALLLEEGSKAGELKGVQGRMGELMGDGGLPASAAANGIPPPTQTNGAAPQSNGQTTTNGQSSGIQAPSAPQSSGDPRVDKLKQRVTVTKDGKKRIAPLLVSASSGLAESSLPQTQLVSAQQARSGPGARNDSPHNILDLSKPYDGFPKGGLAGLLLGNKRKFAEIEGDADHKTEKRFARATANGAAPVLVNTPDGLVPPKTSARPSEVDVPEPLRPALVNPSLSVSQLRLAVPLIRTVIIRTADGSEPPQHGDSSSNEDAVTLEARNATAPSRTGRPQDRDPTRISCTKKGQNLWQDFLPRQVMLLTGNPNFWAAACEDATIHVWTPAGRRLLNPLTLEAQPVIMDCRGWWLLCITAVGLCYVWNLKTLSAAHPPVSVAPILDAAIHTQGPHLTATPSIVFARLNSQGRVIVALSNGDGYTYSPLLYSWQRLSEPWWAVGSQYWNTTDSSVGNLSTSAAAKQVEKNREKQMDEVAPENISAGIIPQLERNTTNNTLLRGRSFYLSRLIKALLSAEGFENLESSVSIAHLENRVAAAMTLGAREEFKIYLLMYAKRLGAEGLKGKIEELLRSLMGNIFEDEEDNDGEKDAGNEVVATGASAPLGTAKDELVGWKREELLKEVVVVLGKHRDLQRITVPYARLLGVVEQQRPANNNTNEDGDMDTEL</sequence>
<evidence type="ECO:0000256" key="8">
    <source>
        <dbReference type="ARBA" id="ARBA00023015"/>
    </source>
</evidence>
<feature type="region of interest" description="Disordered" evidence="13">
    <location>
        <begin position="596"/>
        <end position="617"/>
    </location>
</feature>
<feature type="region of interest" description="Disordered" evidence="13">
    <location>
        <begin position="426"/>
        <end position="487"/>
    </location>
</feature>
<dbReference type="CDD" id="cd00200">
    <property type="entry name" value="WD40"/>
    <property type="match status" value="1"/>
</dbReference>
<dbReference type="EMBL" id="WWBZ02000016">
    <property type="protein sequence ID" value="KAF4308892.1"/>
    <property type="molecule type" value="Genomic_DNA"/>
</dbReference>
<comment type="caution">
    <text evidence="16">The sequence shown here is derived from an EMBL/GenBank/DDBJ whole genome shotgun (WGS) entry which is preliminary data.</text>
</comment>
<feature type="domain" description="CAF1B/HIR1 beta-propeller" evidence="15">
    <location>
        <begin position="29"/>
        <end position="378"/>
    </location>
</feature>
<dbReference type="Proteomes" id="UP000572817">
    <property type="component" value="Unassembled WGS sequence"/>
</dbReference>
<comment type="similarity">
    <text evidence="3 12">Belongs to the WD repeat HIR1 family.</text>
</comment>
<dbReference type="FunFam" id="2.130.10.10:FF:001557">
    <property type="entry name" value="Protein HIR"/>
    <property type="match status" value="1"/>
</dbReference>
<keyword evidence="17" id="KW-1185">Reference proteome</keyword>
<keyword evidence="10 12" id="KW-0539">Nucleus</keyword>
<feature type="region of interest" description="Disordered" evidence="13">
    <location>
        <begin position="673"/>
        <end position="692"/>
    </location>
</feature>
<proteinExistence type="inferred from homology"/>